<dbReference type="GO" id="GO:0006281">
    <property type="term" value="P:DNA repair"/>
    <property type="evidence" value="ECO:0007669"/>
    <property type="project" value="UniProtKB-KW"/>
</dbReference>
<feature type="region of interest" description="Disordered" evidence="12">
    <location>
        <begin position="489"/>
        <end position="518"/>
    </location>
</feature>
<keyword evidence="1 11" id="KW-0963">Cytoplasm</keyword>
<comment type="function">
    <text evidence="11">Probably plays a role in ribosome assembly or function. May be involved in resolution of branched DNA intermediates that result from template switching in postreplication gaps. Binds DNA and has ATPase activity.</text>
</comment>
<keyword evidence="7 11" id="KW-0238">DNA-binding</keyword>
<dbReference type="EMBL" id="FLUO01000001">
    <property type="protein sequence ID" value="SBV96505.1"/>
    <property type="molecule type" value="Genomic_DNA"/>
</dbReference>
<comment type="catalytic activity">
    <reaction evidence="9 11">
        <text>ATP + H2O = ADP + phosphate + H(+)</text>
        <dbReference type="Rhea" id="RHEA:13065"/>
        <dbReference type="ChEBI" id="CHEBI:15377"/>
        <dbReference type="ChEBI" id="CHEBI:15378"/>
        <dbReference type="ChEBI" id="CHEBI:30616"/>
        <dbReference type="ChEBI" id="CHEBI:43474"/>
        <dbReference type="ChEBI" id="CHEBI:456216"/>
    </reaction>
</comment>
<dbReference type="InterPro" id="IPR017871">
    <property type="entry name" value="ABC_transporter-like_CS"/>
</dbReference>
<keyword evidence="2 11" id="KW-0677">Repeat</keyword>
<evidence type="ECO:0000256" key="4">
    <source>
        <dbReference type="ARBA" id="ARBA00022763"/>
    </source>
</evidence>
<dbReference type="FunFam" id="3.40.50.300:FF:000309">
    <property type="entry name" value="ABC transporter ATP-binding protein"/>
    <property type="match status" value="1"/>
</dbReference>
<dbReference type="PROSITE" id="PS50893">
    <property type="entry name" value="ABC_TRANSPORTER_2"/>
    <property type="match status" value="2"/>
</dbReference>
<dbReference type="PANTHER" id="PTHR42855">
    <property type="entry name" value="ABC TRANSPORTER ATP-BINDING SUBUNIT"/>
    <property type="match status" value="1"/>
</dbReference>
<reference evidence="14" key="1">
    <citation type="submission" date="2016-04" db="EMBL/GenBank/DDBJ databases">
        <authorList>
            <person name="Evans L.H."/>
            <person name="Alamgir A."/>
            <person name="Owens N."/>
            <person name="Weber N.D."/>
            <person name="Virtaneva K."/>
            <person name="Barbian K."/>
            <person name="Babar A."/>
            <person name="Rosenke K."/>
        </authorList>
    </citation>
    <scope>NUCLEOTIDE SEQUENCE</scope>
    <source>
        <strain evidence="14">86</strain>
    </source>
</reference>
<keyword evidence="8 11" id="KW-0234">DNA repair</keyword>
<dbReference type="PANTHER" id="PTHR42855:SF1">
    <property type="entry name" value="ABC TRANSPORTER DOMAIN-CONTAINING PROTEIN"/>
    <property type="match status" value="1"/>
</dbReference>
<keyword evidence="3 11" id="KW-0547">Nucleotide-binding</keyword>
<dbReference type="SMART" id="SM00382">
    <property type="entry name" value="AAA"/>
    <property type="match status" value="2"/>
</dbReference>
<evidence type="ECO:0000256" key="2">
    <source>
        <dbReference type="ARBA" id="ARBA00022737"/>
    </source>
</evidence>
<feature type="domain" description="ABC transporter" evidence="13">
    <location>
        <begin position="1"/>
        <end position="211"/>
    </location>
</feature>
<dbReference type="Pfam" id="PF16326">
    <property type="entry name" value="ABC_tran_CTD"/>
    <property type="match status" value="1"/>
</dbReference>
<keyword evidence="4 11" id="KW-0227">DNA damage</keyword>
<evidence type="ECO:0000313" key="14">
    <source>
        <dbReference type="EMBL" id="SBV96505.1"/>
    </source>
</evidence>
<dbReference type="GO" id="GO:0005737">
    <property type="term" value="C:cytoplasm"/>
    <property type="evidence" value="ECO:0007669"/>
    <property type="project" value="UniProtKB-SubCell"/>
</dbReference>
<gene>
    <name evidence="14" type="primary">hfaC</name>
    <name evidence="11" type="synonym">uup</name>
    <name evidence="14" type="ORF">KL86APRO_10768</name>
</gene>
<evidence type="ECO:0000256" key="8">
    <source>
        <dbReference type="ARBA" id="ARBA00023204"/>
    </source>
</evidence>
<dbReference type="AlphaFoldDB" id="A0A212JB89"/>
<dbReference type="InterPro" id="IPR003593">
    <property type="entry name" value="AAA+_ATPase"/>
</dbReference>
<proteinExistence type="inferred from homology"/>
<organism evidence="14">
    <name type="scientific">uncultured Alphaproteobacteria bacterium</name>
    <dbReference type="NCBI Taxonomy" id="91750"/>
    <lineage>
        <taxon>Bacteria</taxon>
        <taxon>Pseudomonadati</taxon>
        <taxon>Pseudomonadota</taxon>
        <taxon>Alphaproteobacteria</taxon>
        <taxon>environmental samples</taxon>
    </lineage>
</organism>
<evidence type="ECO:0000256" key="11">
    <source>
        <dbReference type="HAMAP-Rule" id="MF_00848"/>
    </source>
</evidence>
<evidence type="ECO:0000256" key="9">
    <source>
        <dbReference type="ARBA" id="ARBA00049360"/>
    </source>
</evidence>
<evidence type="ECO:0000256" key="12">
    <source>
        <dbReference type="SAM" id="MobiDB-lite"/>
    </source>
</evidence>
<accession>A0A212JB89</accession>
<dbReference type="PROSITE" id="PS00211">
    <property type="entry name" value="ABC_TRANSPORTER_1"/>
    <property type="match status" value="2"/>
</dbReference>
<dbReference type="EC" id="3.6.1.-" evidence="11"/>
<evidence type="ECO:0000256" key="3">
    <source>
        <dbReference type="ARBA" id="ARBA00022741"/>
    </source>
</evidence>
<dbReference type="SUPFAM" id="SSF52540">
    <property type="entry name" value="P-loop containing nucleoside triphosphate hydrolases"/>
    <property type="match status" value="2"/>
</dbReference>
<dbReference type="CDD" id="cd03221">
    <property type="entry name" value="ABCF_EF-3"/>
    <property type="match status" value="2"/>
</dbReference>
<evidence type="ECO:0000256" key="6">
    <source>
        <dbReference type="ARBA" id="ARBA00022840"/>
    </source>
</evidence>
<evidence type="ECO:0000256" key="10">
    <source>
        <dbReference type="ARBA" id="ARBA00061478"/>
    </source>
</evidence>
<feature type="domain" description="ABC transporter" evidence="13">
    <location>
        <begin position="278"/>
        <end position="497"/>
    </location>
</feature>
<keyword evidence="5 11" id="KW-0378">Hydrolase</keyword>
<dbReference type="GO" id="GO:0043022">
    <property type="term" value="F:ribosome binding"/>
    <property type="evidence" value="ECO:0007669"/>
    <property type="project" value="UniProtKB-UniRule"/>
</dbReference>
<dbReference type="InterPro" id="IPR027417">
    <property type="entry name" value="P-loop_NTPase"/>
</dbReference>
<name>A0A212JB89_9PROT</name>
<evidence type="ECO:0000256" key="1">
    <source>
        <dbReference type="ARBA" id="ARBA00022490"/>
    </source>
</evidence>
<dbReference type="InterPro" id="IPR051309">
    <property type="entry name" value="ABCF_ATPase"/>
</dbReference>
<dbReference type="Gene3D" id="1.10.287.380">
    <property type="entry name" value="Valyl-tRNA synthetase, C-terminal domain"/>
    <property type="match status" value="1"/>
</dbReference>
<sequence length="592" mass="64526">MHLRGLSLRFGTKVLFDGAEIAVSRGDRICLVGRNGAGKSTLLKVAAGLIAADDGERFVQPGVRLAYLPQEPDLSGYGSVGAVVASGLADPSETFRADALIAELGLAADADPGTLSGGEARRAAIARALVGAPDVLLLDEPTNHLDLPTIEWLEERLAGYSGGLVAISHDRAFLARLTRQTVWLDRGVARRLDKGFTEFEAWSETILEQESVERAKLDKKIAEETRWSRQGISARRKRNQGRLRALGDLRRERAEQRARLGQVKLGVDSGVASGKLVIEADGIAYAWDDEPVLKPTSLRVLRGDRIGIVGANGAGKSTLLKLLMGELAPDQGAVRLGTNLQVVYLDQGRAALDPQKTVWDTLCPDGGDQVMVRGRPRHVVSYMRDFLFEDAQAKSPVGSLSGGERNRLLLAIALARPSNLLVLDEPTNDLDIETLDLLQETLADYDGTALVVSHDRDFLDRIATAIWVLEGDGRVDEYVGGWSDYRRQRKAPAAVEKPADKPKPQSRADAPRKPAKLSYKDQREWERLPAQLEALDAEQAQLEAKLADPGLFSRDPTSFAAATERLGAIAGERAAAEDRWLELELLREELSQ</sequence>
<protein>
    <recommendedName>
        <fullName evidence="11">ATP-binding protein Uup</fullName>
        <ecNumber evidence="11">3.6.1.-</ecNumber>
    </recommendedName>
</protein>
<feature type="binding site" evidence="11">
    <location>
        <begin position="33"/>
        <end position="40"/>
    </location>
    <ligand>
        <name>ATP</name>
        <dbReference type="ChEBI" id="CHEBI:30616"/>
        <label>1</label>
    </ligand>
</feature>
<dbReference type="Gene3D" id="3.40.50.300">
    <property type="entry name" value="P-loop containing nucleotide triphosphate hydrolases"/>
    <property type="match status" value="2"/>
</dbReference>
<dbReference type="GO" id="GO:0005524">
    <property type="term" value="F:ATP binding"/>
    <property type="evidence" value="ECO:0007669"/>
    <property type="project" value="UniProtKB-UniRule"/>
</dbReference>
<comment type="subcellular location">
    <subcellularLocation>
        <location evidence="11">Cytoplasm</location>
    </subcellularLocation>
    <text evidence="11">Associates with ribosomes.</text>
</comment>
<comment type="similarity">
    <text evidence="10 11">Belongs to the ABC transporter superfamily. ABCF family. Uup subfamily.</text>
</comment>
<dbReference type="GO" id="GO:0003677">
    <property type="term" value="F:DNA binding"/>
    <property type="evidence" value="ECO:0007669"/>
    <property type="project" value="UniProtKB-UniRule"/>
</dbReference>
<evidence type="ECO:0000256" key="7">
    <source>
        <dbReference type="ARBA" id="ARBA00023125"/>
    </source>
</evidence>
<keyword evidence="6 11" id="KW-0067">ATP-binding</keyword>
<evidence type="ECO:0000259" key="13">
    <source>
        <dbReference type="PROSITE" id="PS50893"/>
    </source>
</evidence>
<feature type="binding site" evidence="11">
    <location>
        <begin position="310"/>
        <end position="317"/>
    </location>
    <ligand>
        <name>ATP</name>
        <dbReference type="ChEBI" id="CHEBI:30616"/>
        <label>2</label>
    </ligand>
</feature>
<dbReference type="HAMAP" id="MF_00848">
    <property type="entry name" value="Uup"/>
    <property type="match status" value="1"/>
</dbReference>
<dbReference type="InterPro" id="IPR032524">
    <property type="entry name" value="ABC_tran_C"/>
</dbReference>
<dbReference type="GO" id="GO:0016887">
    <property type="term" value="F:ATP hydrolysis activity"/>
    <property type="evidence" value="ECO:0007669"/>
    <property type="project" value="UniProtKB-UniRule"/>
</dbReference>
<dbReference type="InterPro" id="IPR037118">
    <property type="entry name" value="Val-tRNA_synth_C_sf"/>
</dbReference>
<evidence type="ECO:0000256" key="5">
    <source>
        <dbReference type="ARBA" id="ARBA00022801"/>
    </source>
</evidence>
<dbReference type="InterPro" id="IPR003439">
    <property type="entry name" value="ABC_transporter-like_ATP-bd"/>
</dbReference>
<dbReference type="InterPro" id="IPR043686">
    <property type="entry name" value="Uup"/>
</dbReference>
<dbReference type="Pfam" id="PF00005">
    <property type="entry name" value="ABC_tran"/>
    <property type="match status" value="2"/>
</dbReference>